<evidence type="ECO:0000256" key="4">
    <source>
        <dbReference type="ARBA" id="ARBA00023136"/>
    </source>
</evidence>
<evidence type="ECO:0000313" key="8">
    <source>
        <dbReference type="EMBL" id="CAE1306970.1"/>
    </source>
</evidence>
<evidence type="ECO:0000256" key="5">
    <source>
        <dbReference type="ARBA" id="ARBA00023237"/>
    </source>
</evidence>
<organism evidence="8 9">
    <name type="scientific">Acanthosepion pharaonis</name>
    <name type="common">Pharaoh cuttlefish</name>
    <name type="synonym">Sepia pharaonis</name>
    <dbReference type="NCBI Taxonomy" id="158019"/>
    <lineage>
        <taxon>Eukaryota</taxon>
        <taxon>Metazoa</taxon>
        <taxon>Spiralia</taxon>
        <taxon>Lophotrochozoa</taxon>
        <taxon>Mollusca</taxon>
        <taxon>Cephalopoda</taxon>
        <taxon>Coleoidea</taxon>
        <taxon>Decapodiformes</taxon>
        <taxon>Sepiida</taxon>
        <taxon>Sepiina</taxon>
        <taxon>Sepiidae</taxon>
        <taxon>Acanthosepion</taxon>
    </lineage>
</organism>
<evidence type="ECO:0000256" key="2">
    <source>
        <dbReference type="ARBA" id="ARBA00022448"/>
    </source>
</evidence>
<dbReference type="Gene3D" id="2.40.170.20">
    <property type="entry name" value="TonB-dependent receptor, beta-barrel domain"/>
    <property type="match status" value="1"/>
</dbReference>
<keyword evidence="5" id="KW-0998">Cell outer membrane</keyword>
<evidence type="ECO:0000256" key="3">
    <source>
        <dbReference type="ARBA" id="ARBA00022692"/>
    </source>
</evidence>
<feature type="region of interest" description="Disordered" evidence="6">
    <location>
        <begin position="19"/>
        <end position="51"/>
    </location>
</feature>
<keyword evidence="9" id="KW-1185">Reference proteome</keyword>
<keyword evidence="2" id="KW-0813">Transport</keyword>
<evidence type="ECO:0000256" key="6">
    <source>
        <dbReference type="SAM" id="MobiDB-lite"/>
    </source>
</evidence>
<name>A0A812DMK2_ACAPH</name>
<dbReference type="InterPro" id="IPR012910">
    <property type="entry name" value="Plug_dom"/>
</dbReference>
<feature type="domain" description="TonB-dependent receptor plug" evidence="7">
    <location>
        <begin position="80"/>
        <end position="143"/>
    </location>
</feature>
<sequence>MRTVAVLFNRDFFVGSAATRSRRTRHRNAEQQNRCRERADRSGDCALPSRPEIPASTDLRLSLGETLASAGRVGDLLRPFGSRPILRGFPGERIRVLTDGIGAIDLSNTSVDHGGHRPALAERIEVLRGPSALLFGPSAVGGVVNDDTRIPRTRPENGYRLNGIATTARLRTSVRSPALLTWRRRPQDRRLRAIASGTRCRAVASRRAARRTVRGPDRLRGLRCHPRQAPTPPPRLTDASRVDHHRHGPTWRELQPLRQPLRRADPLCDRSGSGAGVTLPDVKAGPSRLARRGRDRGRISLTASASALAASYRHFELKPSGEIGTAFFSRGTEGDWNSFQADQRGCSIMRGCSMLRPALVTSGATRPPRLFGSDPRFWREAHLWRVFRLAGVGYGVTDAIRIGLNGPYTERAPSAEELFANGPHAGTQAYELGNPDSAGTGYGIEATLHVHGERVSFDASAYYNRFNNYISAAGRPRRITSKQVPAIGASKAICRLLFEVGGTRINADLLGDYVRATIIDRAPCRASRRFVYWRSGGARRQVHRAGRGGARVQAGPYRRLRDPHARLHLGKRQ</sequence>
<dbReference type="InterPro" id="IPR039426">
    <property type="entry name" value="TonB-dep_rcpt-like"/>
</dbReference>
<dbReference type="GO" id="GO:0044718">
    <property type="term" value="P:siderophore transmembrane transport"/>
    <property type="evidence" value="ECO:0007669"/>
    <property type="project" value="TreeGrafter"/>
</dbReference>
<protein>
    <submittedName>
        <fullName evidence="8">TC.FEV.OM</fullName>
    </submittedName>
</protein>
<feature type="compositionally biased region" description="Basic and acidic residues" evidence="6">
    <location>
        <begin position="27"/>
        <end position="43"/>
    </location>
</feature>
<dbReference type="InterPro" id="IPR036942">
    <property type="entry name" value="Beta-barrel_TonB_sf"/>
</dbReference>
<gene>
    <name evidence="8" type="ORF">SPHA_59088</name>
</gene>
<dbReference type="PANTHER" id="PTHR30069:SF40">
    <property type="entry name" value="TONB-DEPENDENT RECEPTOR NMB0964-RELATED"/>
    <property type="match status" value="1"/>
</dbReference>
<dbReference type="AlphaFoldDB" id="A0A812DMK2"/>
<evidence type="ECO:0000256" key="1">
    <source>
        <dbReference type="ARBA" id="ARBA00004571"/>
    </source>
</evidence>
<feature type="region of interest" description="Disordered" evidence="6">
    <location>
        <begin position="269"/>
        <end position="292"/>
    </location>
</feature>
<dbReference type="Gene3D" id="2.170.130.10">
    <property type="entry name" value="TonB-dependent receptor, plug domain"/>
    <property type="match status" value="1"/>
</dbReference>
<dbReference type="GO" id="GO:0015344">
    <property type="term" value="F:siderophore uptake transmembrane transporter activity"/>
    <property type="evidence" value="ECO:0007669"/>
    <property type="project" value="TreeGrafter"/>
</dbReference>
<accession>A0A812DMK2</accession>
<comment type="caution">
    <text evidence="8">The sequence shown here is derived from an EMBL/GenBank/DDBJ whole genome shotgun (WGS) entry which is preliminary data.</text>
</comment>
<evidence type="ECO:0000259" key="7">
    <source>
        <dbReference type="Pfam" id="PF07715"/>
    </source>
</evidence>
<dbReference type="SUPFAM" id="SSF56935">
    <property type="entry name" value="Porins"/>
    <property type="match status" value="1"/>
</dbReference>
<evidence type="ECO:0000313" key="9">
    <source>
        <dbReference type="Proteomes" id="UP000597762"/>
    </source>
</evidence>
<keyword evidence="3" id="KW-0812">Transmembrane</keyword>
<keyword evidence="4" id="KW-0472">Membrane</keyword>
<feature type="region of interest" description="Disordered" evidence="6">
    <location>
        <begin position="220"/>
        <end position="255"/>
    </location>
</feature>
<dbReference type="InterPro" id="IPR037066">
    <property type="entry name" value="Plug_dom_sf"/>
</dbReference>
<comment type="subcellular location">
    <subcellularLocation>
        <location evidence="1">Cell outer membrane</location>
        <topology evidence="1">Multi-pass membrane protein</topology>
    </subcellularLocation>
</comment>
<dbReference type="OrthoDB" id="449418at2759"/>
<dbReference type="Pfam" id="PF07715">
    <property type="entry name" value="Plug"/>
    <property type="match status" value="1"/>
</dbReference>
<dbReference type="Proteomes" id="UP000597762">
    <property type="component" value="Unassembled WGS sequence"/>
</dbReference>
<dbReference type="PANTHER" id="PTHR30069">
    <property type="entry name" value="TONB-DEPENDENT OUTER MEMBRANE RECEPTOR"/>
    <property type="match status" value="1"/>
</dbReference>
<proteinExistence type="predicted"/>
<dbReference type="EMBL" id="CAHIKZ030004087">
    <property type="protein sequence ID" value="CAE1306970.1"/>
    <property type="molecule type" value="Genomic_DNA"/>
</dbReference>
<reference evidence="8" key="1">
    <citation type="submission" date="2021-01" db="EMBL/GenBank/DDBJ databases">
        <authorList>
            <person name="Li R."/>
            <person name="Bekaert M."/>
        </authorList>
    </citation>
    <scope>NUCLEOTIDE SEQUENCE</scope>
    <source>
        <strain evidence="8">Farmed</strain>
    </source>
</reference>